<dbReference type="InterPro" id="IPR011049">
    <property type="entry name" value="Serralysin-like_metalloprot_C"/>
</dbReference>
<dbReference type="Pfam" id="PF00353">
    <property type="entry name" value="HemolysinCabind"/>
    <property type="match status" value="5"/>
</dbReference>
<comment type="subcellular location">
    <subcellularLocation>
        <location evidence="1">Secreted</location>
    </subcellularLocation>
</comment>
<dbReference type="InterPro" id="IPR050557">
    <property type="entry name" value="RTX_toxin/Mannuronan_C5-epim"/>
</dbReference>
<organism evidence="4 5">
    <name type="scientific">Neogemmobacter tilapiae</name>
    <dbReference type="NCBI Taxonomy" id="875041"/>
    <lineage>
        <taxon>Bacteria</taxon>
        <taxon>Pseudomonadati</taxon>
        <taxon>Pseudomonadota</taxon>
        <taxon>Alphaproteobacteria</taxon>
        <taxon>Rhodobacterales</taxon>
        <taxon>Paracoccaceae</taxon>
        <taxon>Neogemmobacter</taxon>
    </lineage>
</organism>
<sequence>MSVFKRVAWTGTAKSEAYSGNTDADTLNGMGGADTLKGLAGGDDLYGGNGRDVLYGGAGDDFIGGDKGGDRLFGGTGSDRIYVSGLDTATGGAGADQFVILDPGNGGGDKSDLGTVIIRDFDAVGADKDLLDLGVFGYNSGVRWQQRDKGLDDNFEIVRQGDDTILRLKGETGTIVTVVIEDVLPGQLTEDHFFFVTEKQRSAFESANWTGTAKSEKKSGGVDGDSFDGKGGSDTLYGNGGQDNLRGGTGNDKLFGGAARDYLMGDKGADTLFGGGGNDRIYLSGGDVGVGGGGVDDFVVTDVDLGSPEFLDKGVLTVRDFATTGPAQDHLEMGAFGFRGVRWQHRDKGMEDGFEMFANGSDVVLRLECEEGTIIKVVLEDTKIGELKSDHFVFVFPSKAAESASRAESANWTGTAKAESKTGTAKADFFDGKGGNDTLKGMDGNDNLRGGKGADVVFGGAGSDRLYVSGGDTATGGSGADYFILWNAGMQPEVADPGVCVVRDFQTDGAKHDKVELTMFSGITWAHRDKGLDDGFEIVAQGSDTLIRLKGANGVISAIRLLDVSKAELTADHFEWPFV</sequence>
<protein>
    <recommendedName>
        <fullName evidence="6">Calcium-binding protein</fullName>
    </recommendedName>
</protein>
<accession>A0A918TG56</accession>
<dbReference type="PANTHER" id="PTHR38340:SF1">
    <property type="entry name" value="S-LAYER PROTEIN"/>
    <property type="match status" value="1"/>
</dbReference>
<dbReference type="GO" id="GO:0005509">
    <property type="term" value="F:calcium ion binding"/>
    <property type="evidence" value="ECO:0007669"/>
    <property type="project" value="InterPro"/>
</dbReference>
<dbReference type="AlphaFoldDB" id="A0A918TG56"/>
<dbReference type="InterPro" id="IPR018511">
    <property type="entry name" value="Hemolysin-typ_Ca-bd_CS"/>
</dbReference>
<dbReference type="GO" id="GO:0005576">
    <property type="term" value="C:extracellular region"/>
    <property type="evidence" value="ECO:0007669"/>
    <property type="project" value="UniProtKB-SubCell"/>
</dbReference>
<evidence type="ECO:0008006" key="6">
    <source>
        <dbReference type="Google" id="ProtNLM"/>
    </source>
</evidence>
<feature type="region of interest" description="Disordered" evidence="3">
    <location>
        <begin position="207"/>
        <end position="243"/>
    </location>
</feature>
<dbReference type="Proteomes" id="UP000638981">
    <property type="component" value="Unassembled WGS sequence"/>
</dbReference>
<reference evidence="4" key="2">
    <citation type="submission" date="2020-09" db="EMBL/GenBank/DDBJ databases">
        <authorList>
            <person name="Sun Q."/>
            <person name="Kim S."/>
        </authorList>
    </citation>
    <scope>NUCLEOTIDE SEQUENCE</scope>
    <source>
        <strain evidence="4">KCTC 23310</strain>
    </source>
</reference>
<evidence type="ECO:0000256" key="1">
    <source>
        <dbReference type="ARBA" id="ARBA00004613"/>
    </source>
</evidence>
<name>A0A918TG56_9RHOB</name>
<evidence type="ECO:0000256" key="3">
    <source>
        <dbReference type="SAM" id="MobiDB-lite"/>
    </source>
</evidence>
<keyword evidence="2" id="KW-0964">Secreted</keyword>
<dbReference type="RefSeq" id="WP_189409968.1">
    <property type="nucleotide sequence ID" value="NZ_BMYJ01000001.1"/>
</dbReference>
<dbReference type="EMBL" id="BMYJ01000001">
    <property type="protein sequence ID" value="GHC46178.1"/>
    <property type="molecule type" value="Genomic_DNA"/>
</dbReference>
<dbReference type="SUPFAM" id="SSF51120">
    <property type="entry name" value="beta-Roll"/>
    <property type="match status" value="2"/>
</dbReference>
<evidence type="ECO:0000313" key="4">
    <source>
        <dbReference type="EMBL" id="GHC46178.1"/>
    </source>
</evidence>
<dbReference type="PRINTS" id="PR00313">
    <property type="entry name" value="CABNDNGRPT"/>
</dbReference>
<reference evidence="4" key="1">
    <citation type="journal article" date="2014" name="Int. J. Syst. Evol. Microbiol.">
        <title>Complete genome sequence of Corynebacterium casei LMG S-19264T (=DSM 44701T), isolated from a smear-ripened cheese.</title>
        <authorList>
            <consortium name="US DOE Joint Genome Institute (JGI-PGF)"/>
            <person name="Walter F."/>
            <person name="Albersmeier A."/>
            <person name="Kalinowski J."/>
            <person name="Ruckert C."/>
        </authorList>
    </citation>
    <scope>NUCLEOTIDE SEQUENCE</scope>
    <source>
        <strain evidence="4">KCTC 23310</strain>
    </source>
</reference>
<dbReference type="Gene3D" id="2.150.10.10">
    <property type="entry name" value="Serralysin-like metalloprotease, C-terminal"/>
    <property type="match status" value="3"/>
</dbReference>
<dbReference type="PROSITE" id="PS00330">
    <property type="entry name" value="HEMOLYSIN_CALCIUM"/>
    <property type="match status" value="6"/>
</dbReference>
<dbReference type="InterPro" id="IPR001343">
    <property type="entry name" value="Hemolysn_Ca-bd"/>
</dbReference>
<evidence type="ECO:0000256" key="2">
    <source>
        <dbReference type="ARBA" id="ARBA00022525"/>
    </source>
</evidence>
<comment type="caution">
    <text evidence="4">The sequence shown here is derived from an EMBL/GenBank/DDBJ whole genome shotgun (WGS) entry which is preliminary data.</text>
</comment>
<gene>
    <name evidence="4" type="ORF">GCM10007315_04780</name>
</gene>
<proteinExistence type="predicted"/>
<evidence type="ECO:0000313" key="5">
    <source>
        <dbReference type="Proteomes" id="UP000638981"/>
    </source>
</evidence>
<dbReference type="PANTHER" id="PTHR38340">
    <property type="entry name" value="S-LAYER PROTEIN"/>
    <property type="match status" value="1"/>
</dbReference>
<keyword evidence="5" id="KW-1185">Reference proteome</keyword>